<reference evidence="2" key="1">
    <citation type="journal article" date="2019" name="Int. J. Syst. Evol. Microbiol.">
        <title>The Global Catalogue of Microorganisms (GCM) 10K type strain sequencing project: providing services to taxonomists for standard genome sequencing and annotation.</title>
        <authorList>
            <consortium name="The Broad Institute Genomics Platform"/>
            <consortium name="The Broad Institute Genome Sequencing Center for Infectious Disease"/>
            <person name="Wu L."/>
            <person name="Ma J."/>
        </authorList>
    </citation>
    <scope>NUCLEOTIDE SEQUENCE [LARGE SCALE GENOMIC DNA]</scope>
    <source>
        <strain evidence="2">JCM 4816</strain>
    </source>
</reference>
<accession>A0ABW1FXM0</accession>
<evidence type="ECO:0000313" key="1">
    <source>
        <dbReference type="EMBL" id="MFC5906668.1"/>
    </source>
</evidence>
<dbReference type="InterPro" id="IPR009351">
    <property type="entry name" value="AlkZ-like"/>
</dbReference>
<protein>
    <submittedName>
        <fullName evidence="1">Winged helix DNA-binding domain-containing protein</fullName>
    </submittedName>
</protein>
<keyword evidence="1" id="KW-0238">DNA-binding</keyword>
<name>A0ABW1FXM0_9ACTN</name>
<dbReference type="Pfam" id="PF06224">
    <property type="entry name" value="AlkZ-like"/>
    <property type="match status" value="1"/>
</dbReference>
<keyword evidence="2" id="KW-1185">Reference proteome</keyword>
<evidence type="ECO:0000313" key="2">
    <source>
        <dbReference type="Proteomes" id="UP001596174"/>
    </source>
</evidence>
<gene>
    <name evidence="1" type="ORF">ACFP3V_05475</name>
</gene>
<dbReference type="RefSeq" id="WP_380580313.1">
    <property type="nucleotide sequence ID" value="NZ_JBHSQJ010000015.1"/>
</dbReference>
<proteinExistence type="predicted"/>
<organism evidence="1 2">
    <name type="scientific">Streptacidiphilus monticola</name>
    <dbReference type="NCBI Taxonomy" id="2161674"/>
    <lineage>
        <taxon>Bacteria</taxon>
        <taxon>Bacillati</taxon>
        <taxon>Actinomycetota</taxon>
        <taxon>Actinomycetes</taxon>
        <taxon>Kitasatosporales</taxon>
        <taxon>Streptomycetaceae</taxon>
        <taxon>Streptacidiphilus</taxon>
    </lineage>
</organism>
<comment type="caution">
    <text evidence="1">The sequence shown here is derived from an EMBL/GenBank/DDBJ whole genome shotgun (WGS) entry which is preliminary data.</text>
</comment>
<dbReference type="EMBL" id="JBHSQJ010000015">
    <property type="protein sequence ID" value="MFC5906668.1"/>
    <property type="molecule type" value="Genomic_DNA"/>
</dbReference>
<sequence length="376" mass="41409">MGTSTDKLTERDLNRALLARQGLLARRRTGVEEAVAGLVGLQAQVPGAPWTALWSRIDGFDPEAASELLESRRLVRMSTLRGTIHLHGAEDALTLRRWCQPVNDRGRYGTAVYRKELTGVTPEALEAAAREVLHLEGPLTNARLGAALAERFPGNAPATLAWAVRDRLPLVQVPPRGLWRRSGATRSTTAEEWLGRGLPESVDVPGLIRRYLAAFGPASVMDAQAWCGLTRLGEVFERLRPELRVFQDAGSGRELFDLPDAPRPDPDTPAPVRFLPDYDNVLLAHKDRARVLDPASWAALAARGNGLRPFVLVDGRLAGGWSWEREKDGAVVLTVELFRSTDPQPVETEAAALLSFLAPDAEERRVRLQGRDELRE</sequence>
<dbReference type="Proteomes" id="UP001596174">
    <property type="component" value="Unassembled WGS sequence"/>
</dbReference>
<dbReference type="PANTHER" id="PTHR38479:SF2">
    <property type="entry name" value="WINGED HELIX DNA-BINDING DOMAIN-CONTAINING PROTEIN"/>
    <property type="match status" value="1"/>
</dbReference>
<dbReference type="PANTHER" id="PTHR38479">
    <property type="entry name" value="LMO0824 PROTEIN"/>
    <property type="match status" value="1"/>
</dbReference>
<dbReference type="GO" id="GO:0003677">
    <property type="term" value="F:DNA binding"/>
    <property type="evidence" value="ECO:0007669"/>
    <property type="project" value="UniProtKB-KW"/>
</dbReference>